<feature type="binding site" evidence="7">
    <location>
        <position position="264"/>
    </location>
    <ligand>
        <name>substrate</name>
    </ligand>
</feature>
<feature type="binding site" evidence="7">
    <location>
        <position position="420"/>
    </location>
    <ligand>
        <name>substrate</name>
    </ligand>
</feature>
<dbReference type="FunFam" id="3.40.50.1980:FF:000001">
    <property type="entry name" value="Histidinol dehydrogenase"/>
    <property type="match status" value="1"/>
</dbReference>
<evidence type="ECO:0000313" key="11">
    <source>
        <dbReference type="Proteomes" id="UP000027982"/>
    </source>
</evidence>
<dbReference type="OrthoDB" id="9805269at2"/>
<feature type="active site" description="Proton acceptor" evidence="6">
    <location>
        <position position="333"/>
    </location>
</feature>
<keyword evidence="3 8" id="KW-0862">Zinc</keyword>
<dbReference type="HOGENOM" id="CLU_006732_3_3_0"/>
<accession>A0A068NJF6</accession>
<dbReference type="GO" id="GO:0051287">
    <property type="term" value="F:NAD binding"/>
    <property type="evidence" value="ECO:0007669"/>
    <property type="project" value="InterPro"/>
</dbReference>
<reference evidence="10 11" key="1">
    <citation type="journal article" date="2014" name="PLoS ONE">
        <title>The first complete genome sequence of the class fimbriimonadia in the phylum armatimonadetes.</title>
        <authorList>
            <person name="Hu Z.Y."/>
            <person name="Wang Y.Z."/>
            <person name="Im W.T."/>
            <person name="Wang S.Y."/>
            <person name="Zhao G.P."/>
            <person name="Zheng H.J."/>
            <person name="Quan Z.X."/>
        </authorList>
    </citation>
    <scope>NUCLEOTIDE SEQUENCE [LARGE SCALE GENOMIC DNA]</scope>
    <source>
        <strain evidence="10">Gsoil 348</strain>
    </source>
</reference>
<keyword evidence="11" id="KW-1185">Reference proteome</keyword>
<evidence type="ECO:0000256" key="6">
    <source>
        <dbReference type="PIRSR" id="PIRSR000099-1"/>
    </source>
</evidence>
<keyword evidence="4 5" id="KW-0560">Oxidoreductase</keyword>
<evidence type="ECO:0000256" key="8">
    <source>
        <dbReference type="PIRSR" id="PIRSR000099-4"/>
    </source>
</evidence>
<dbReference type="PIRSF" id="PIRSF000099">
    <property type="entry name" value="Histidinol_dh"/>
    <property type="match status" value="1"/>
</dbReference>
<dbReference type="CDD" id="cd06572">
    <property type="entry name" value="Histidinol_dh"/>
    <property type="match status" value="1"/>
</dbReference>
<dbReference type="GO" id="GO:0046872">
    <property type="term" value="F:metal ion binding"/>
    <property type="evidence" value="ECO:0007669"/>
    <property type="project" value="UniProtKB-KW"/>
</dbReference>
<dbReference type="GO" id="GO:0005829">
    <property type="term" value="C:cytosol"/>
    <property type="evidence" value="ECO:0007669"/>
    <property type="project" value="TreeGrafter"/>
</dbReference>
<dbReference type="InterPro" id="IPR016161">
    <property type="entry name" value="Ald_DH/histidinol_DH"/>
</dbReference>
<dbReference type="EMBL" id="CP007139">
    <property type="protein sequence ID" value="AIE83626.1"/>
    <property type="molecule type" value="Genomic_DNA"/>
</dbReference>
<dbReference type="GO" id="GO:0000105">
    <property type="term" value="P:L-histidine biosynthetic process"/>
    <property type="evidence" value="ECO:0007669"/>
    <property type="project" value="InterPro"/>
</dbReference>
<evidence type="ECO:0000256" key="1">
    <source>
        <dbReference type="ARBA" id="ARBA00010178"/>
    </source>
</evidence>
<evidence type="ECO:0000256" key="5">
    <source>
        <dbReference type="PIRNR" id="PIRNR000099"/>
    </source>
</evidence>
<dbReference type="SUPFAM" id="SSF53720">
    <property type="entry name" value="ALDH-like"/>
    <property type="match status" value="1"/>
</dbReference>
<evidence type="ECO:0000256" key="4">
    <source>
        <dbReference type="ARBA" id="ARBA00023002"/>
    </source>
</evidence>
<protein>
    <submittedName>
        <fullName evidence="10">Histidinol dehydrogenase</fullName>
    </submittedName>
</protein>
<dbReference type="Gene3D" id="1.20.5.1300">
    <property type="match status" value="1"/>
</dbReference>
<dbReference type="KEGG" id="fgi:OP10G_0258"/>
<feature type="binding site" evidence="7">
    <location>
        <position position="267"/>
    </location>
    <ligand>
        <name>substrate</name>
    </ligand>
</feature>
<keyword evidence="2 8" id="KW-0479">Metal-binding</keyword>
<comment type="similarity">
    <text evidence="1 5 9">Belongs to the histidinol dehydrogenase family.</text>
</comment>
<dbReference type="NCBIfam" id="TIGR00069">
    <property type="entry name" value="hisD"/>
    <property type="match status" value="1"/>
</dbReference>
<evidence type="ECO:0000256" key="2">
    <source>
        <dbReference type="ARBA" id="ARBA00022723"/>
    </source>
</evidence>
<feature type="binding site" evidence="8">
    <location>
        <position position="366"/>
    </location>
    <ligand>
        <name>Zn(2+)</name>
        <dbReference type="ChEBI" id="CHEBI:29105"/>
    </ligand>
</feature>
<evidence type="ECO:0000256" key="3">
    <source>
        <dbReference type="ARBA" id="ARBA00022833"/>
    </source>
</evidence>
<feature type="binding site" evidence="8">
    <location>
        <position position="267"/>
    </location>
    <ligand>
        <name>Zn(2+)</name>
        <dbReference type="ChEBI" id="CHEBI:29105"/>
    </ligand>
</feature>
<dbReference type="GO" id="GO:0004399">
    <property type="term" value="F:histidinol dehydrogenase activity"/>
    <property type="evidence" value="ECO:0007669"/>
    <property type="project" value="InterPro"/>
</dbReference>
<gene>
    <name evidence="10" type="ORF">OP10G_0258</name>
</gene>
<dbReference type="PANTHER" id="PTHR21256:SF2">
    <property type="entry name" value="HISTIDINE BIOSYNTHESIS TRIFUNCTIONAL PROTEIN"/>
    <property type="match status" value="1"/>
</dbReference>
<dbReference type="RefSeq" id="WP_025227706.1">
    <property type="nucleotide sequence ID" value="NZ_CP007139.1"/>
</dbReference>
<feature type="binding site" evidence="7">
    <location>
        <position position="425"/>
    </location>
    <ligand>
        <name>substrate</name>
    </ligand>
</feature>
<dbReference type="PRINTS" id="PR00083">
    <property type="entry name" value="HOLDHDRGNASE"/>
</dbReference>
<feature type="binding site" evidence="8">
    <location>
        <position position="264"/>
    </location>
    <ligand>
        <name>Zn(2+)</name>
        <dbReference type="ChEBI" id="CHEBI:29105"/>
    </ligand>
</feature>
<feature type="binding site" evidence="8">
    <location>
        <position position="425"/>
    </location>
    <ligand>
        <name>Zn(2+)</name>
        <dbReference type="ChEBI" id="CHEBI:29105"/>
    </ligand>
</feature>
<feature type="binding site" evidence="7">
    <location>
        <position position="333"/>
    </location>
    <ligand>
        <name>substrate</name>
    </ligand>
</feature>
<dbReference type="eggNOG" id="COG0141">
    <property type="taxonomic scope" value="Bacteria"/>
</dbReference>
<dbReference type="Pfam" id="PF00815">
    <property type="entry name" value="Histidinol_dh"/>
    <property type="match status" value="1"/>
</dbReference>
<evidence type="ECO:0000256" key="9">
    <source>
        <dbReference type="RuleBase" id="RU004175"/>
    </source>
</evidence>
<dbReference type="Proteomes" id="UP000027982">
    <property type="component" value="Chromosome"/>
</dbReference>
<feature type="binding site" evidence="7">
    <location>
        <position position="242"/>
    </location>
    <ligand>
        <name>substrate</name>
    </ligand>
</feature>
<comment type="cofactor">
    <cofactor evidence="8">
        <name>Zn(2+)</name>
        <dbReference type="ChEBI" id="CHEBI:29105"/>
    </cofactor>
    <text evidence="8">Binds 1 zinc ion per subunit.</text>
</comment>
<sequence length="434" mass="46315">MIRILDTTTHDDVLQILRQRSVHRDDQTESVVKQIIADVRQRGDAALLENARRFDAQGLESLVVSEEEIASAVVPAHHELAIRTAYERVLGFHQTQLARITEGWIGSKNQFRWSKGDDPGIGQRLLPVSSAGVYVPGGNATYPSSVIMNAAPGFAANVSDIAVTTPARADGTLADSVLLALRTVGVKRAYKIGGAAAIAALALGTETIKRVDKIVGPGNRFVNEAKHQLWGQVGLDGYAGPSEVCVLADDAADPRFAAADLLTQIEHAPDNAGFLVTLSRAKLDQILQEAEAQLKGAPREATMRQALREQSLAIVARDLTEALDLVNEIAPEHLTLAVKDPAAAMEGVQNAGCILLGEQTPESAGDFCLGASHTLPTSGAARWQSPVNVLDFLKLQSVARLSSEALQPLIPVIEAFGEMEGFPTHGFGASIRRT</sequence>
<feature type="binding site" evidence="7">
    <location>
        <position position="366"/>
    </location>
    <ligand>
        <name>substrate</name>
    </ligand>
</feature>
<proteinExistence type="inferred from homology"/>
<dbReference type="AlphaFoldDB" id="A0A068NJF6"/>
<evidence type="ECO:0000256" key="7">
    <source>
        <dbReference type="PIRSR" id="PIRSR000099-3"/>
    </source>
</evidence>
<dbReference type="InterPro" id="IPR012131">
    <property type="entry name" value="Hstdl_DH"/>
</dbReference>
<organism evidence="10 11">
    <name type="scientific">Fimbriimonas ginsengisoli Gsoil 348</name>
    <dbReference type="NCBI Taxonomy" id="661478"/>
    <lineage>
        <taxon>Bacteria</taxon>
        <taxon>Bacillati</taxon>
        <taxon>Armatimonadota</taxon>
        <taxon>Fimbriimonadia</taxon>
        <taxon>Fimbriimonadales</taxon>
        <taxon>Fimbriimonadaceae</taxon>
        <taxon>Fimbriimonas</taxon>
    </lineage>
</organism>
<evidence type="ECO:0000313" key="10">
    <source>
        <dbReference type="EMBL" id="AIE83626.1"/>
    </source>
</evidence>
<name>A0A068NJF6_FIMGI</name>
<dbReference type="PANTHER" id="PTHR21256">
    <property type="entry name" value="HISTIDINOL DEHYDROGENASE HDH"/>
    <property type="match status" value="1"/>
</dbReference>
<dbReference type="Gene3D" id="3.40.50.1980">
    <property type="entry name" value="Nitrogenase molybdenum iron protein domain"/>
    <property type="match status" value="2"/>
</dbReference>
<feature type="active site" description="Proton acceptor" evidence="6">
    <location>
        <position position="332"/>
    </location>
</feature>
<dbReference type="InterPro" id="IPR022695">
    <property type="entry name" value="Histidinol_DH_monofunct"/>
</dbReference>
<dbReference type="STRING" id="661478.OP10G_0258"/>